<dbReference type="AlphaFoldDB" id="A0AA86ILV8"/>
<sequence length="391" mass="42571">MLDALTNNAGGVRTPDFLLLLGKKDITRNISKRLISMTLTDNRAFEVDQLNILLDDTDGLLELPARGAVLTLFLGWKETSLVEKGSFTVDTVEHRGSPDTVTLVAHSADLSGALNAGQEESWHDTTLGAIVESIAARHALTPCIAAELAGIPVPHIDKSQESDAVFLTRLADRNGGEVAIKADRLLLMKAGRGVSVSGKPVAPVTLTRSDGDQHVFSIADRQAYSGVTARWLDTKDPKQQQQKVSVDLKLKAQPKNAVVHPNAAPVKKNQAANAPDVKENEYLFGKAGNVFAITTVFATKAQAIRAAQAKWDKLQRDKVEFTINLAIGREALYPETPVKVTGFKRIIDEQPWIITRVVHTINDNGFTTALKLEVNISDVDFETKIDEVAFQ</sequence>
<dbReference type="Pfam" id="PF05954">
    <property type="entry name" value="Phage_GPD"/>
    <property type="match status" value="1"/>
</dbReference>
<gene>
    <name evidence="1" type="ORF">ENKO_06580</name>
</gene>
<dbReference type="Proteomes" id="UP000682928">
    <property type="component" value="Chromosome"/>
</dbReference>
<accession>A0AA86ILV8</accession>
<name>A0AA86ILV8_9ENTR</name>
<dbReference type="EMBL" id="AP024590">
    <property type="protein sequence ID" value="BCU54064.1"/>
    <property type="molecule type" value="Genomic_DNA"/>
</dbReference>
<reference evidence="1" key="1">
    <citation type="submission" date="2021-04" db="EMBL/GenBank/DDBJ databases">
        <title>Difference and commonality of drug resistance evolution in various bacteria. and drug sensitivity profiles.</title>
        <authorList>
            <person name="Maeda T."/>
            <person name="Shibai A."/>
            <person name="Kawada K."/>
            <person name="Kotani H."/>
            <person name="Tarusawa Y."/>
            <person name="Tanabe K."/>
            <person name="Furusawa C."/>
        </authorList>
    </citation>
    <scope>NUCLEOTIDE SEQUENCE</scope>
    <source>
        <strain evidence="1">JCM 8580</strain>
    </source>
</reference>
<dbReference type="RefSeq" id="WP_088221794.1">
    <property type="nucleotide sequence ID" value="NZ_AP024590.1"/>
</dbReference>
<dbReference type="PANTHER" id="PTHR35862">
    <property type="entry name" value="FELS-2 PROPHAGE PROTEIN"/>
    <property type="match status" value="1"/>
</dbReference>
<dbReference type="InterPro" id="IPR052726">
    <property type="entry name" value="Phage_Baseplate_Hub"/>
</dbReference>
<evidence type="ECO:0000313" key="1">
    <source>
        <dbReference type="EMBL" id="BCU54064.1"/>
    </source>
</evidence>
<proteinExistence type="predicted"/>
<dbReference type="SUPFAM" id="SSF69279">
    <property type="entry name" value="Phage tail proteins"/>
    <property type="match status" value="1"/>
</dbReference>
<protein>
    <submittedName>
        <fullName evidence="1">Late control protein D</fullName>
    </submittedName>
</protein>
<evidence type="ECO:0000313" key="2">
    <source>
        <dbReference type="Proteomes" id="UP000682928"/>
    </source>
</evidence>
<dbReference type="PANTHER" id="PTHR35862:SF3">
    <property type="entry name" value="FELS-2 PROPHAGE PROTEIN"/>
    <property type="match status" value="1"/>
</dbReference>
<organism evidence="1 2">
    <name type="scientific">Enterobacter kobei</name>
    <dbReference type="NCBI Taxonomy" id="208224"/>
    <lineage>
        <taxon>Bacteria</taxon>
        <taxon>Pseudomonadati</taxon>
        <taxon>Pseudomonadota</taxon>
        <taxon>Gammaproteobacteria</taxon>
        <taxon>Enterobacterales</taxon>
        <taxon>Enterobacteriaceae</taxon>
        <taxon>Enterobacter</taxon>
        <taxon>Enterobacter cloacae complex</taxon>
    </lineage>
</organism>